<evidence type="ECO:0000313" key="3">
    <source>
        <dbReference type="EMBL" id="GID67249.1"/>
    </source>
</evidence>
<evidence type="ECO:0000313" key="4">
    <source>
        <dbReference type="Proteomes" id="UP000619479"/>
    </source>
</evidence>
<keyword evidence="2" id="KW-1133">Transmembrane helix</keyword>
<feature type="transmembrane region" description="Helical" evidence="2">
    <location>
        <begin position="44"/>
        <end position="63"/>
    </location>
</feature>
<accession>A0A919M979</accession>
<feature type="transmembrane region" description="Helical" evidence="2">
    <location>
        <begin position="120"/>
        <end position="137"/>
    </location>
</feature>
<dbReference type="Pfam" id="PF14079">
    <property type="entry name" value="DUF4260"/>
    <property type="match status" value="1"/>
</dbReference>
<keyword evidence="2" id="KW-0472">Membrane</keyword>
<keyword evidence="2" id="KW-0812">Transmembrane</keyword>
<dbReference type="InterPro" id="IPR025356">
    <property type="entry name" value="DUF4260"/>
</dbReference>
<proteinExistence type="predicted"/>
<feature type="region of interest" description="Disordered" evidence="1">
    <location>
        <begin position="1"/>
        <end position="30"/>
    </location>
</feature>
<keyword evidence="4" id="KW-1185">Reference proteome</keyword>
<evidence type="ECO:0000256" key="1">
    <source>
        <dbReference type="SAM" id="MobiDB-lite"/>
    </source>
</evidence>
<dbReference type="Proteomes" id="UP000619479">
    <property type="component" value="Unassembled WGS sequence"/>
</dbReference>
<name>A0A919M979_9ACTN</name>
<dbReference type="EMBL" id="BOMH01000038">
    <property type="protein sequence ID" value="GID67249.1"/>
    <property type="molecule type" value="Genomic_DNA"/>
</dbReference>
<reference evidence="3" key="1">
    <citation type="submission" date="2021-01" db="EMBL/GenBank/DDBJ databases">
        <title>Whole genome shotgun sequence of Actinoplanes cyaneus NBRC 14990.</title>
        <authorList>
            <person name="Komaki H."/>
            <person name="Tamura T."/>
        </authorList>
    </citation>
    <scope>NUCLEOTIDE SEQUENCE</scope>
    <source>
        <strain evidence="3">NBRC 14990</strain>
    </source>
</reference>
<evidence type="ECO:0008006" key="5">
    <source>
        <dbReference type="Google" id="ProtNLM"/>
    </source>
</evidence>
<gene>
    <name evidence="3" type="ORF">Acy02nite_51300</name>
</gene>
<protein>
    <recommendedName>
        <fullName evidence="5">DUF4260 domain-containing protein</fullName>
    </recommendedName>
</protein>
<comment type="caution">
    <text evidence="3">The sequence shown here is derived from an EMBL/GenBank/DDBJ whole genome shotgun (WGS) entry which is preliminary data.</text>
</comment>
<feature type="compositionally biased region" description="Polar residues" evidence="1">
    <location>
        <begin position="1"/>
        <end position="20"/>
    </location>
</feature>
<sequence length="161" mass="17037">MSESSNAPALTGAPSLTASHTDSHGDPATGGAEFSGVVTGRPAIWLRVEALAIAATALVVFAATGEPWWLIPALFLAPDLSWFAYLAGPKAGAWVYNLTHSAPLPLALLVAGHFWDHHALIVAGVIGLFHLGVDRVVKYGLKYDHSFIVTHLGVHGPHKHR</sequence>
<dbReference type="AlphaFoldDB" id="A0A919M979"/>
<evidence type="ECO:0000256" key="2">
    <source>
        <dbReference type="SAM" id="Phobius"/>
    </source>
</evidence>
<organism evidence="3 4">
    <name type="scientific">Actinoplanes cyaneus</name>
    <dbReference type="NCBI Taxonomy" id="52696"/>
    <lineage>
        <taxon>Bacteria</taxon>
        <taxon>Bacillati</taxon>
        <taxon>Actinomycetota</taxon>
        <taxon>Actinomycetes</taxon>
        <taxon>Micromonosporales</taxon>
        <taxon>Micromonosporaceae</taxon>
        <taxon>Actinoplanes</taxon>
    </lineage>
</organism>
<dbReference type="RefSeq" id="WP_203744766.1">
    <property type="nucleotide sequence ID" value="NZ_BAAAUC010000004.1"/>
</dbReference>